<dbReference type="Pfam" id="PF09335">
    <property type="entry name" value="VTT_dom"/>
    <property type="match status" value="1"/>
</dbReference>
<dbReference type="CDD" id="cd03392">
    <property type="entry name" value="PAP2_like_2"/>
    <property type="match status" value="1"/>
</dbReference>
<dbReference type="Pfam" id="PF14067">
    <property type="entry name" value="LssY_C"/>
    <property type="match status" value="1"/>
</dbReference>
<comment type="similarity">
    <text evidence="2">Belongs to the DedA family.</text>
</comment>
<keyword evidence="3" id="KW-1003">Cell membrane</keyword>
<gene>
    <name evidence="9" type="ORF">DFR30_2724</name>
</gene>
<dbReference type="EMBL" id="SMFX01000001">
    <property type="protein sequence ID" value="TCK19413.1"/>
    <property type="molecule type" value="Genomic_DNA"/>
</dbReference>
<name>A0A4R1HFF8_9GAMM</name>
<dbReference type="SMART" id="SM00014">
    <property type="entry name" value="acidPPc"/>
    <property type="match status" value="1"/>
</dbReference>
<feature type="transmembrane region" description="Helical" evidence="7">
    <location>
        <begin position="450"/>
        <end position="468"/>
    </location>
</feature>
<comment type="subcellular location">
    <subcellularLocation>
        <location evidence="1">Cell membrane</location>
        <topology evidence="1">Multi-pass membrane protein</topology>
    </subcellularLocation>
</comment>
<feature type="transmembrane region" description="Helical" evidence="7">
    <location>
        <begin position="325"/>
        <end position="342"/>
    </location>
</feature>
<comment type="caution">
    <text evidence="9">The sequence shown here is derived from an EMBL/GenBank/DDBJ whole genome shotgun (WGS) entry which is preliminary data.</text>
</comment>
<dbReference type="SUPFAM" id="SSF48317">
    <property type="entry name" value="Acid phosphatase/Vanadium-dependent haloperoxidase"/>
    <property type="match status" value="1"/>
</dbReference>
<feature type="transmembrane region" description="Helical" evidence="7">
    <location>
        <begin position="59"/>
        <end position="80"/>
    </location>
</feature>
<feature type="transmembrane region" description="Helical" evidence="7">
    <location>
        <begin position="395"/>
        <end position="414"/>
    </location>
</feature>
<feature type="transmembrane region" description="Helical" evidence="7">
    <location>
        <begin position="245"/>
        <end position="264"/>
    </location>
</feature>
<feature type="transmembrane region" description="Helical" evidence="7">
    <location>
        <begin position="362"/>
        <end position="383"/>
    </location>
</feature>
<dbReference type="InterPro" id="IPR000326">
    <property type="entry name" value="PAP2/HPO"/>
</dbReference>
<proteinExistence type="inferred from homology"/>
<feature type="transmembrane region" description="Helical" evidence="7">
    <location>
        <begin position="292"/>
        <end position="318"/>
    </location>
</feature>
<dbReference type="InterPro" id="IPR036938">
    <property type="entry name" value="PAP2/HPO_sf"/>
</dbReference>
<feature type="transmembrane region" description="Helical" evidence="7">
    <location>
        <begin position="144"/>
        <end position="169"/>
    </location>
</feature>
<evidence type="ECO:0000256" key="1">
    <source>
        <dbReference type="ARBA" id="ARBA00004651"/>
    </source>
</evidence>
<dbReference type="PANTHER" id="PTHR30353">
    <property type="entry name" value="INNER MEMBRANE PROTEIN DEDA-RELATED"/>
    <property type="match status" value="1"/>
</dbReference>
<evidence type="ECO:0000313" key="10">
    <source>
        <dbReference type="Proteomes" id="UP000295707"/>
    </source>
</evidence>
<organism evidence="9 10">
    <name type="scientific">Thiogranum longum</name>
    <dbReference type="NCBI Taxonomy" id="1537524"/>
    <lineage>
        <taxon>Bacteria</taxon>
        <taxon>Pseudomonadati</taxon>
        <taxon>Pseudomonadota</taxon>
        <taxon>Gammaproteobacteria</taxon>
        <taxon>Chromatiales</taxon>
        <taxon>Ectothiorhodospiraceae</taxon>
        <taxon>Thiogranum</taxon>
    </lineage>
</organism>
<evidence type="ECO:0000256" key="4">
    <source>
        <dbReference type="ARBA" id="ARBA00022692"/>
    </source>
</evidence>
<dbReference type="Pfam" id="PF01569">
    <property type="entry name" value="PAP2"/>
    <property type="match status" value="1"/>
</dbReference>
<dbReference type="InterPro" id="IPR032816">
    <property type="entry name" value="VTT_dom"/>
</dbReference>
<feature type="transmembrane region" description="Helical" evidence="7">
    <location>
        <begin position="420"/>
        <end position="438"/>
    </location>
</feature>
<dbReference type="PANTHER" id="PTHR30353:SF15">
    <property type="entry name" value="INNER MEMBRANE PROTEIN YABI"/>
    <property type="match status" value="1"/>
</dbReference>
<dbReference type="AlphaFoldDB" id="A0A4R1HFF8"/>
<dbReference type="InterPro" id="IPR032818">
    <property type="entry name" value="DedA-like"/>
</dbReference>
<reference evidence="9 10" key="1">
    <citation type="submission" date="2019-03" db="EMBL/GenBank/DDBJ databases">
        <title>Genomic Encyclopedia of Type Strains, Phase IV (KMG-IV): sequencing the most valuable type-strain genomes for metagenomic binning, comparative biology and taxonomic classification.</title>
        <authorList>
            <person name="Goeker M."/>
        </authorList>
    </citation>
    <scope>NUCLEOTIDE SEQUENCE [LARGE SCALE GENOMIC DNA]</scope>
    <source>
        <strain evidence="9 10">DSM 19610</strain>
    </source>
</reference>
<keyword evidence="5 7" id="KW-1133">Transmembrane helix</keyword>
<accession>A0A4R1HFF8</accession>
<feature type="transmembrane region" description="Helical" evidence="7">
    <location>
        <begin position="21"/>
        <end position="53"/>
    </location>
</feature>
<feature type="transmembrane region" description="Helical" evidence="7">
    <location>
        <begin position="175"/>
        <end position="197"/>
    </location>
</feature>
<evidence type="ECO:0000256" key="2">
    <source>
        <dbReference type="ARBA" id="ARBA00010792"/>
    </source>
</evidence>
<sequence length="678" mass="75775">MESLFTQLLEWMQAHPNWAGFIVLLVSALESLLVVGLFVPGTVVMFGIGAIIVAGGMPLYPTLAWAAVGAVLGDGASYLIGRHYHQQLRVIWPFRKYPTMISRGVDFFHRHGGKSVVLARFVGPVRPLLPAVAGMLDMPPSRFFAVNILSAILWAPAYILPGMLFGASLGVAAEIAGRLALLLIILLALLWFSWWLVRRIARSFQPHAESVQTRILTWSRQHPMIEPLTAALLDPEHPEARGMSVLTGLLLVASWALFVIPRHITSGSLLSNVDLYLFNALQSLRSPLGDRLMVMVTELGDAEVLYGFTLLLSLWLVWRRDWRMALHWAITVAAVSLLTWALKLHTAVERPPLLDTSLLSYAFPSGHAGLSVAVFGFLAVAIARELRSNWHWVPYSITVFLVVSIGFSRLYLGAHWLSDVLAGWSLGLVWVATMGIAYRHHPAPAISTRTIAPVALLVLFAVASFHSARSLQKDLAFYQPSQPEAIALSRSDWLADGWQALPAFRDDLEGRHHHPLTVQWMGSLEQLRTALETQGWQTPRNTGVVRLVDLFNTEVVIDDMPILPQLHRGQPQRLLLTRQLPGKARILTLRLWESGYYDPQDNTTLWTGSASLLRLEDRFWLLRFLRTDTDFNTPLQQLDADLGEFEVRKVQRHIDKADIADIDWDGTVLLVSPGQLSE</sequence>
<dbReference type="InterPro" id="IPR025902">
    <property type="entry name" value="LssY-like-C_dom"/>
</dbReference>
<evidence type="ECO:0000259" key="8">
    <source>
        <dbReference type="SMART" id="SM00014"/>
    </source>
</evidence>
<evidence type="ECO:0000256" key="3">
    <source>
        <dbReference type="ARBA" id="ARBA00022475"/>
    </source>
</evidence>
<keyword evidence="6 7" id="KW-0472">Membrane</keyword>
<evidence type="ECO:0000256" key="6">
    <source>
        <dbReference type="ARBA" id="ARBA00023136"/>
    </source>
</evidence>
<keyword evidence="4 7" id="KW-0812">Transmembrane</keyword>
<keyword evidence="10" id="KW-1185">Reference proteome</keyword>
<dbReference type="OrthoDB" id="9780918at2"/>
<dbReference type="GO" id="GO:0005886">
    <property type="term" value="C:plasma membrane"/>
    <property type="evidence" value="ECO:0007669"/>
    <property type="project" value="UniProtKB-SubCell"/>
</dbReference>
<evidence type="ECO:0000313" key="9">
    <source>
        <dbReference type="EMBL" id="TCK19413.1"/>
    </source>
</evidence>
<evidence type="ECO:0000256" key="7">
    <source>
        <dbReference type="SAM" id="Phobius"/>
    </source>
</evidence>
<dbReference type="RefSeq" id="WP_132974063.1">
    <property type="nucleotide sequence ID" value="NZ_SMFX01000001.1"/>
</dbReference>
<feature type="domain" description="Phosphatidic acid phosphatase type 2/haloperoxidase" evidence="8">
    <location>
        <begin position="325"/>
        <end position="435"/>
    </location>
</feature>
<dbReference type="Proteomes" id="UP000295707">
    <property type="component" value="Unassembled WGS sequence"/>
</dbReference>
<evidence type="ECO:0000256" key="5">
    <source>
        <dbReference type="ARBA" id="ARBA00022989"/>
    </source>
</evidence>
<dbReference type="Gene3D" id="1.20.144.10">
    <property type="entry name" value="Phosphatidic acid phosphatase type 2/haloperoxidase"/>
    <property type="match status" value="1"/>
</dbReference>
<protein>
    <submittedName>
        <fullName evidence="9">Undecaprenyl-diphosphatase</fullName>
    </submittedName>
</protein>